<gene>
    <name evidence="17" type="primary">nnrD</name>
    <name evidence="18" type="synonym">nnrE</name>
    <name evidence="22" type="ORF">CA615_07520</name>
</gene>
<dbReference type="EMBL" id="NGJK01000093">
    <property type="protein sequence ID" value="RAP02380.1"/>
    <property type="molecule type" value="Genomic_DNA"/>
</dbReference>
<evidence type="ECO:0000256" key="2">
    <source>
        <dbReference type="ARBA" id="ARBA00000909"/>
    </source>
</evidence>
<evidence type="ECO:0000256" key="17">
    <source>
        <dbReference type="HAMAP-Rule" id="MF_01965"/>
    </source>
</evidence>
<feature type="domain" description="YjeF C-terminal" evidence="20">
    <location>
        <begin position="221"/>
        <end position="487"/>
    </location>
</feature>
<dbReference type="GO" id="GO:0005524">
    <property type="term" value="F:ATP binding"/>
    <property type="evidence" value="ECO:0007669"/>
    <property type="project" value="UniProtKB-UniRule"/>
</dbReference>
<comment type="catalytic activity">
    <reaction evidence="2 18 19">
        <text>(6R)-NADPHX = (6S)-NADPHX</text>
        <dbReference type="Rhea" id="RHEA:32227"/>
        <dbReference type="ChEBI" id="CHEBI:64076"/>
        <dbReference type="ChEBI" id="CHEBI:64077"/>
        <dbReference type="EC" id="5.1.99.6"/>
    </reaction>
</comment>
<feature type="binding site" evidence="18">
    <location>
        <position position="130"/>
    </location>
    <ligand>
        <name>K(+)</name>
        <dbReference type="ChEBI" id="CHEBI:29103"/>
    </ligand>
</feature>
<name>A0A328Q6J5_9EURY</name>
<feature type="binding site" evidence="18">
    <location>
        <position position="166"/>
    </location>
    <ligand>
        <name>K(+)</name>
        <dbReference type="ChEBI" id="CHEBI:29103"/>
    </ligand>
</feature>
<comment type="caution">
    <text evidence="22">The sequence shown here is derived from an EMBL/GenBank/DDBJ whole genome shotgun (WGS) entry which is preliminary data.</text>
</comment>
<evidence type="ECO:0000256" key="6">
    <source>
        <dbReference type="ARBA" id="ARBA00022741"/>
    </source>
</evidence>
<evidence type="ECO:0000256" key="9">
    <source>
        <dbReference type="ARBA" id="ARBA00022958"/>
    </source>
</evidence>
<evidence type="ECO:0000256" key="10">
    <source>
        <dbReference type="ARBA" id="ARBA00023027"/>
    </source>
</evidence>
<dbReference type="Pfam" id="PF01256">
    <property type="entry name" value="Carb_kinase"/>
    <property type="match status" value="1"/>
</dbReference>
<dbReference type="AlphaFoldDB" id="A0A328Q6J5"/>
<dbReference type="RefSeq" id="WP_112149764.1">
    <property type="nucleotide sequence ID" value="NZ_CATZNA010000042.1"/>
</dbReference>
<keyword evidence="11 18" id="KW-0413">Isomerase</keyword>
<dbReference type="SUPFAM" id="SSF53613">
    <property type="entry name" value="Ribokinase-like"/>
    <property type="match status" value="1"/>
</dbReference>
<dbReference type="HAMAP" id="MF_01966">
    <property type="entry name" value="NADHX_epimerase"/>
    <property type="match status" value="1"/>
</dbReference>
<dbReference type="Proteomes" id="UP000248557">
    <property type="component" value="Unassembled WGS sequence"/>
</dbReference>
<keyword evidence="8 17" id="KW-0521">NADP</keyword>
<keyword evidence="9 18" id="KW-0630">Potassium</keyword>
<comment type="subunit">
    <text evidence="17">Homotetramer.</text>
</comment>
<comment type="cofactor">
    <cofactor evidence="18 19">
        <name>K(+)</name>
        <dbReference type="ChEBI" id="CHEBI:29103"/>
    </cofactor>
    <text evidence="18 19">Binds 1 potassium ion per subunit.</text>
</comment>
<proteinExistence type="inferred from homology"/>
<comment type="similarity">
    <text evidence="18">Belongs to the NnrE/AIBP family.</text>
</comment>
<comment type="similarity">
    <text evidence="4 19">In the C-terminal section; belongs to the NnrD/CARKD family.</text>
</comment>
<feature type="binding site" evidence="18">
    <location>
        <position position="163"/>
    </location>
    <ligand>
        <name>(6S)-NADPHX</name>
        <dbReference type="ChEBI" id="CHEBI:64076"/>
    </ligand>
</feature>
<comment type="function">
    <text evidence="17">Catalyzes the dehydration of the S-form of NAD(P)HX at the expense of ADP, which is converted to AMP. Together with NAD(P)HX epimerase, which catalyzes the epimerization of the S- and R-forms, the enzyme allows the repair of both epimers of NAD(P)HX, a damaged form of NAD(P)H that is a result of enzymatic or heat-dependent hydration.</text>
</comment>
<evidence type="ECO:0000256" key="19">
    <source>
        <dbReference type="PIRNR" id="PIRNR017184"/>
    </source>
</evidence>
<comment type="similarity">
    <text evidence="17">Belongs to the NnrD/CARKD family.</text>
</comment>
<evidence type="ECO:0000256" key="5">
    <source>
        <dbReference type="ARBA" id="ARBA00022723"/>
    </source>
</evidence>
<feature type="binding site" evidence="17">
    <location>
        <position position="436"/>
    </location>
    <ligand>
        <name>AMP</name>
        <dbReference type="ChEBI" id="CHEBI:456215"/>
    </ligand>
</feature>
<evidence type="ECO:0000259" key="20">
    <source>
        <dbReference type="PROSITE" id="PS51383"/>
    </source>
</evidence>
<evidence type="ECO:0000256" key="8">
    <source>
        <dbReference type="ARBA" id="ARBA00022857"/>
    </source>
</evidence>
<feature type="binding site" evidence="17">
    <location>
        <position position="371"/>
    </location>
    <ligand>
        <name>(6S)-NADPHX</name>
        <dbReference type="ChEBI" id="CHEBI:64076"/>
    </ligand>
</feature>
<evidence type="ECO:0000313" key="22">
    <source>
        <dbReference type="EMBL" id="RAP02380.1"/>
    </source>
</evidence>
<comment type="cofactor">
    <cofactor evidence="17">
        <name>Mg(2+)</name>
        <dbReference type="ChEBI" id="CHEBI:18420"/>
    </cofactor>
</comment>
<comment type="similarity">
    <text evidence="3 19">In the N-terminal section; belongs to the NnrE/AIBP family.</text>
</comment>
<evidence type="ECO:0000313" key="23">
    <source>
        <dbReference type="Proteomes" id="UP000248557"/>
    </source>
</evidence>
<dbReference type="GO" id="GO:0052855">
    <property type="term" value="F:ADP-dependent NAD(P)H-hydrate dehydratase activity"/>
    <property type="evidence" value="ECO:0007669"/>
    <property type="project" value="UniProtKB-UniRule"/>
</dbReference>
<dbReference type="NCBIfam" id="TIGR00196">
    <property type="entry name" value="yjeF_cterm"/>
    <property type="match status" value="1"/>
</dbReference>
<feature type="binding site" evidence="17">
    <location>
        <position position="437"/>
    </location>
    <ligand>
        <name>(6S)-NADPHX</name>
        <dbReference type="ChEBI" id="CHEBI:64076"/>
    </ligand>
</feature>
<protein>
    <recommendedName>
        <fullName evidence="19">Bifunctional NAD(P)H-hydrate repair enzyme</fullName>
    </recommendedName>
    <alternativeName>
        <fullName evidence="19">Nicotinamide nucleotide repair protein</fullName>
    </alternativeName>
    <domain>
        <recommendedName>
            <fullName evidence="19">ADP-dependent (S)-NAD(P)H-hydrate dehydratase</fullName>
            <ecNumber evidence="19">4.2.1.136</ecNumber>
        </recommendedName>
        <alternativeName>
            <fullName evidence="19">ADP-dependent NAD(P)HX dehydratase</fullName>
        </alternativeName>
    </domain>
    <domain>
        <recommendedName>
            <fullName evidence="19">NAD(P)H-hydrate epimerase</fullName>
            <ecNumber evidence="19">5.1.99.6</ecNumber>
        </recommendedName>
    </domain>
</protein>
<dbReference type="PROSITE" id="PS51383">
    <property type="entry name" value="YJEF_C_3"/>
    <property type="match status" value="1"/>
</dbReference>
<keyword evidence="7 17" id="KW-0067">ATP-binding</keyword>
<evidence type="ECO:0000256" key="7">
    <source>
        <dbReference type="ARBA" id="ARBA00022840"/>
    </source>
</evidence>
<dbReference type="PROSITE" id="PS51385">
    <property type="entry name" value="YJEF_N"/>
    <property type="match status" value="1"/>
</dbReference>
<keyword evidence="5 18" id="KW-0479">Metal-binding</keyword>
<dbReference type="EC" id="4.2.1.136" evidence="19"/>
<evidence type="ECO:0000256" key="13">
    <source>
        <dbReference type="ARBA" id="ARBA00023268"/>
    </source>
</evidence>
<dbReference type="PANTHER" id="PTHR12592:SF0">
    <property type="entry name" value="ATP-DEPENDENT (S)-NAD(P)H-HYDRATE DEHYDRATASE"/>
    <property type="match status" value="1"/>
</dbReference>
<comment type="catalytic activity">
    <reaction evidence="1 18 19">
        <text>(6R)-NADHX = (6S)-NADHX</text>
        <dbReference type="Rhea" id="RHEA:32215"/>
        <dbReference type="ChEBI" id="CHEBI:64074"/>
        <dbReference type="ChEBI" id="CHEBI:64075"/>
        <dbReference type="EC" id="5.1.99.6"/>
    </reaction>
</comment>
<feature type="binding site" evidence="18">
    <location>
        <begin position="57"/>
        <end position="61"/>
    </location>
    <ligand>
        <name>(6S)-NADPHX</name>
        <dbReference type="ChEBI" id="CHEBI:64076"/>
    </ligand>
</feature>
<dbReference type="Gene3D" id="3.40.1190.20">
    <property type="match status" value="1"/>
</dbReference>
<comment type="function">
    <text evidence="14 19">Bifunctional enzyme that catalyzes the epimerization of the S- and R-forms of NAD(P)HX and the dehydration of the S-form of NAD(P)HX at the expense of ADP, which is converted to AMP. This allows the repair of both epimers of NAD(P)HX, a damaged form of NAD(P)H that is a result of enzymatic or heat-dependent hydration.</text>
</comment>
<comment type="function">
    <text evidence="18">Catalyzes the epimerization of the S- and R-forms of NAD(P)HX, a damaged form of NAD(P)H that is a result of enzymatic or heat-dependent hydration. This is a prerequisite for the S-specific NAD(P)H-hydrate dehydratase to allow the repair of both epimers of NAD(P)HX.</text>
</comment>
<evidence type="ECO:0000256" key="1">
    <source>
        <dbReference type="ARBA" id="ARBA00000013"/>
    </source>
</evidence>
<evidence type="ECO:0000256" key="15">
    <source>
        <dbReference type="ARBA" id="ARBA00048238"/>
    </source>
</evidence>
<evidence type="ECO:0000256" key="14">
    <source>
        <dbReference type="ARBA" id="ARBA00025153"/>
    </source>
</evidence>
<dbReference type="InterPro" id="IPR004443">
    <property type="entry name" value="YjeF_N_dom"/>
</dbReference>
<sequence>MKGVLTPIEMKAVDRNTEYNHIPTIVLMENAGSSIAGYIMNNFPDKKKISIYCGTGGNGGDGFVIARHLLNQGYKIHLFLLSKPENIKNKDSKTNWKSINLISKTDKNLKLSKITDSSQLKPDNSDIIIDAILGTGVNGRLREPISSAIDNINYSPAIVISVDVPSGLNPEDGVVYDKSVVAHTTLTLHKPKTGLKLADNKYVGNIEVLDIGIPLVSEEYTGVGDLLKLKTPSTSSHKGENGSVLIIGSNPDYIGAVIFAAEAAISRGVDLVFIVAPESSAKIIKQYNPEYIVKSIEGDVLNMDGYPIISELIDRVDSILIGSGAGLSSQTGELFNKIVTSTDKKIVIDADALKLVDKQNIIDSNTLVTPHTREFKEFFGCDLPDKRDDKIKLLEKLSKEYNTVILLKGVVDIVVSPDDYKLNSTGNQGMTVGGTGDLLAGLCVGISTRNTLYESAYISAFILGNAGDKLVEEYGFNYTSSDLLKII</sequence>
<dbReference type="InterPro" id="IPR036652">
    <property type="entry name" value="YjeF_N_dom_sf"/>
</dbReference>
<comment type="catalytic activity">
    <reaction evidence="16 17 19">
        <text>(6S)-NADPHX + ADP = AMP + phosphate + NADPH + H(+)</text>
        <dbReference type="Rhea" id="RHEA:32235"/>
        <dbReference type="ChEBI" id="CHEBI:15378"/>
        <dbReference type="ChEBI" id="CHEBI:43474"/>
        <dbReference type="ChEBI" id="CHEBI:57783"/>
        <dbReference type="ChEBI" id="CHEBI:64076"/>
        <dbReference type="ChEBI" id="CHEBI:456215"/>
        <dbReference type="ChEBI" id="CHEBI:456216"/>
        <dbReference type="EC" id="4.2.1.136"/>
    </reaction>
</comment>
<dbReference type="InterPro" id="IPR030677">
    <property type="entry name" value="Nnr"/>
</dbReference>
<keyword evidence="10 17" id="KW-0520">NAD</keyword>
<evidence type="ECO:0000259" key="21">
    <source>
        <dbReference type="PROSITE" id="PS51385"/>
    </source>
</evidence>
<keyword evidence="13" id="KW-0511">Multifunctional enzyme</keyword>
<feature type="binding site" evidence="17">
    <location>
        <position position="324"/>
    </location>
    <ligand>
        <name>(6S)-NADPHX</name>
        <dbReference type="ChEBI" id="CHEBI:64076"/>
    </ligand>
</feature>
<dbReference type="NCBIfam" id="TIGR00197">
    <property type="entry name" value="yjeF_nterm"/>
    <property type="match status" value="1"/>
</dbReference>
<evidence type="ECO:0000256" key="3">
    <source>
        <dbReference type="ARBA" id="ARBA00006001"/>
    </source>
</evidence>
<dbReference type="PANTHER" id="PTHR12592">
    <property type="entry name" value="ATP-DEPENDENT (S)-NAD(P)H-HYDRATE DEHYDRATASE FAMILY MEMBER"/>
    <property type="match status" value="1"/>
</dbReference>
<dbReference type="CDD" id="cd01171">
    <property type="entry name" value="YXKO-related"/>
    <property type="match status" value="1"/>
</dbReference>
<feature type="binding site" evidence="18">
    <location>
        <begin position="134"/>
        <end position="140"/>
    </location>
    <ligand>
        <name>(6S)-NADPHX</name>
        <dbReference type="ChEBI" id="CHEBI:64076"/>
    </ligand>
</feature>
<comment type="catalytic activity">
    <reaction evidence="15 17 19">
        <text>(6S)-NADHX + ADP = AMP + phosphate + NADH + H(+)</text>
        <dbReference type="Rhea" id="RHEA:32223"/>
        <dbReference type="ChEBI" id="CHEBI:15378"/>
        <dbReference type="ChEBI" id="CHEBI:43474"/>
        <dbReference type="ChEBI" id="CHEBI:57945"/>
        <dbReference type="ChEBI" id="CHEBI:64074"/>
        <dbReference type="ChEBI" id="CHEBI:456215"/>
        <dbReference type="ChEBI" id="CHEBI:456216"/>
        <dbReference type="EC" id="4.2.1.136"/>
    </reaction>
</comment>
<dbReference type="GO" id="GO:0110051">
    <property type="term" value="P:metabolite repair"/>
    <property type="evidence" value="ECO:0007669"/>
    <property type="project" value="TreeGrafter"/>
</dbReference>
<evidence type="ECO:0000256" key="4">
    <source>
        <dbReference type="ARBA" id="ARBA00009524"/>
    </source>
</evidence>
<evidence type="ECO:0000256" key="11">
    <source>
        <dbReference type="ARBA" id="ARBA00023235"/>
    </source>
</evidence>
<dbReference type="InterPro" id="IPR029056">
    <property type="entry name" value="Ribokinase-like"/>
</dbReference>
<evidence type="ECO:0000256" key="12">
    <source>
        <dbReference type="ARBA" id="ARBA00023239"/>
    </source>
</evidence>
<evidence type="ECO:0000256" key="18">
    <source>
        <dbReference type="HAMAP-Rule" id="MF_01966"/>
    </source>
</evidence>
<dbReference type="PIRSF" id="PIRSF017184">
    <property type="entry name" value="Nnr"/>
    <property type="match status" value="1"/>
</dbReference>
<keyword evidence="12 17" id="KW-0456">Lyase</keyword>
<comment type="caution">
    <text evidence="17">Lacks conserved residue(s) required for the propagation of feature annotation.</text>
</comment>
<reference evidence="22 23" key="1">
    <citation type="submission" date="2017-05" db="EMBL/GenBank/DDBJ databases">
        <title>Host range expansion of the Methanosphaera genus to humans and monogastric animals involves recent and extensive reduction in genome content.</title>
        <authorList>
            <person name="Hoedt E.C."/>
            <person name="Volmer J.G."/>
            <person name="Parks D.H."/>
            <person name="Rosewarne C.P."/>
            <person name="Denman S.E."/>
            <person name="Mcsweeney C.S."/>
            <person name="O Cuiv P."/>
            <person name="Hugenholtz P."/>
            <person name="Tyson G.W."/>
            <person name="Morrison M."/>
        </authorList>
    </citation>
    <scope>NUCLEOTIDE SEQUENCE [LARGE SCALE GENOMIC DNA]</scope>
    <source>
        <strain evidence="22 23">PA5</strain>
    </source>
</reference>
<feature type="binding site" evidence="17">
    <location>
        <position position="256"/>
    </location>
    <ligand>
        <name>(6S)-NADPHX</name>
        <dbReference type="ChEBI" id="CHEBI:64076"/>
    </ligand>
</feature>
<organism evidence="22 23">
    <name type="scientific">Methanosphaera stadtmanae</name>
    <dbReference type="NCBI Taxonomy" id="2317"/>
    <lineage>
        <taxon>Archaea</taxon>
        <taxon>Methanobacteriati</taxon>
        <taxon>Methanobacteriota</taxon>
        <taxon>Methanomada group</taxon>
        <taxon>Methanobacteria</taxon>
        <taxon>Methanobacteriales</taxon>
        <taxon>Methanobacteriaceae</taxon>
        <taxon>Methanosphaera</taxon>
    </lineage>
</organism>
<evidence type="ECO:0000256" key="16">
    <source>
        <dbReference type="ARBA" id="ARBA00049209"/>
    </source>
</evidence>
<dbReference type="GO" id="GO:0052856">
    <property type="term" value="F:NAD(P)HX epimerase activity"/>
    <property type="evidence" value="ECO:0007669"/>
    <property type="project" value="UniProtKB-UniRule"/>
</dbReference>
<feature type="binding site" evidence="18">
    <location>
        <position position="58"/>
    </location>
    <ligand>
        <name>K(+)</name>
        <dbReference type="ChEBI" id="CHEBI:29103"/>
    </ligand>
</feature>
<dbReference type="SUPFAM" id="SSF64153">
    <property type="entry name" value="YjeF N-terminal domain-like"/>
    <property type="match status" value="1"/>
</dbReference>
<keyword evidence="6 17" id="KW-0547">Nucleotide-binding</keyword>
<accession>A0A328Q6J5</accession>
<feature type="domain" description="YjeF N-terminal" evidence="21">
    <location>
        <begin position="10"/>
        <end position="219"/>
    </location>
</feature>
<dbReference type="GO" id="GO:0046496">
    <property type="term" value="P:nicotinamide nucleotide metabolic process"/>
    <property type="evidence" value="ECO:0007669"/>
    <property type="project" value="UniProtKB-UniRule"/>
</dbReference>
<dbReference type="EC" id="5.1.99.6" evidence="19"/>
<dbReference type="GO" id="GO:0046872">
    <property type="term" value="F:metal ion binding"/>
    <property type="evidence" value="ECO:0007669"/>
    <property type="project" value="UniProtKB-UniRule"/>
</dbReference>
<dbReference type="InterPro" id="IPR000631">
    <property type="entry name" value="CARKD"/>
</dbReference>
<dbReference type="Gene3D" id="3.40.50.10260">
    <property type="entry name" value="YjeF N-terminal domain"/>
    <property type="match status" value="1"/>
</dbReference>
<dbReference type="Pfam" id="PF03853">
    <property type="entry name" value="YjeF_N"/>
    <property type="match status" value="1"/>
</dbReference>
<dbReference type="HAMAP" id="MF_01965">
    <property type="entry name" value="NADHX_dehydratase"/>
    <property type="match status" value="1"/>
</dbReference>